<proteinExistence type="inferred from homology"/>
<dbReference type="AlphaFoldDB" id="A0A8D4BGU1"/>
<gene>
    <name evidence="6" type="ordered locus">Sfla_2396</name>
</gene>
<dbReference type="InterPro" id="IPR030678">
    <property type="entry name" value="Peptide/Ni-bd"/>
</dbReference>
<evidence type="ECO:0000313" key="7">
    <source>
        <dbReference type="Proteomes" id="UP000002066"/>
    </source>
</evidence>
<comment type="similarity">
    <text evidence="2">Belongs to the bacterial solute-binding protein 5 family.</text>
</comment>
<dbReference type="GO" id="GO:0030313">
    <property type="term" value="C:cell envelope"/>
    <property type="evidence" value="ECO:0007669"/>
    <property type="project" value="UniProtKB-SubCell"/>
</dbReference>
<sequence length="517" mass="56904">MRFIRLRILAILAVLVIAGVGAWQLLPSDDADTSPITVGTSDEVTSLDPAGAYDAGSWAIYSNLYQSLMTFKSGAVVPEPDAAESCGFIGQKLQTYQCRLRDDLTFSDGRKITAADVKYSFERMLKIKADVGPSVLFPGLDTIVSEGRTITFNLSARDATFPQKLATGAGSIVDPTKYPKDKLRTDNQVDGSGPYTLKSYEPGVLAELVPNPAYKGALKKTGGAVDIRYFEGSEALQAAWTAGDVDVTHRQLPADKLAELDPGATEQRVTEADSAEIRNLVFNVRDGSPMADKKVRQAVAWLIDRGPLVTKVYRNTVEPLYSLIPQGYIGHGTPFFDSYPQSDPDRARKLMQEAGVTLPLHITFAHRDDDANKEESTELVRQLEKDGLFKVTEKAVEWQAFQKGYAAGEYDAYTLGWLPDFPDPDTFSQPLVGRDSSLHNGYTSTKMDALIAATQQYSDRGRTAADFKELQELVGKDVPLVPLWQKKDYVVSKQSVSGSQYLSDGTGLWRLWELSWI</sequence>
<dbReference type="GO" id="GO:1904680">
    <property type="term" value="F:peptide transmembrane transporter activity"/>
    <property type="evidence" value="ECO:0007669"/>
    <property type="project" value="TreeGrafter"/>
</dbReference>
<evidence type="ECO:0000313" key="6">
    <source>
        <dbReference type="EMBL" id="ADW03825.1"/>
    </source>
</evidence>
<feature type="domain" description="Solute-binding protein family 5" evidence="5">
    <location>
        <begin position="78"/>
        <end position="433"/>
    </location>
</feature>
<organism evidence="6 7">
    <name type="scientific">Streptomyces pratensis (strain ATCC 33331 / IAF-45CD)</name>
    <dbReference type="NCBI Taxonomy" id="591167"/>
    <lineage>
        <taxon>Bacteria</taxon>
        <taxon>Bacillati</taxon>
        <taxon>Actinomycetota</taxon>
        <taxon>Actinomycetes</taxon>
        <taxon>Kitasatosporales</taxon>
        <taxon>Streptomycetaceae</taxon>
        <taxon>Streptomyces</taxon>
    </lineage>
</organism>
<dbReference type="GO" id="GO:0015833">
    <property type="term" value="P:peptide transport"/>
    <property type="evidence" value="ECO:0007669"/>
    <property type="project" value="TreeGrafter"/>
</dbReference>
<name>A0A8D4BGU1_STRFA</name>
<keyword evidence="3" id="KW-0813">Transport</keyword>
<dbReference type="SUPFAM" id="SSF53850">
    <property type="entry name" value="Periplasmic binding protein-like II"/>
    <property type="match status" value="1"/>
</dbReference>
<keyword evidence="4" id="KW-0732">Signal</keyword>
<accession>A0A8D4BGU1</accession>
<evidence type="ECO:0000256" key="4">
    <source>
        <dbReference type="ARBA" id="ARBA00022729"/>
    </source>
</evidence>
<dbReference type="Pfam" id="PF00496">
    <property type="entry name" value="SBP_bac_5"/>
    <property type="match status" value="1"/>
</dbReference>
<evidence type="ECO:0000256" key="3">
    <source>
        <dbReference type="ARBA" id="ARBA00022448"/>
    </source>
</evidence>
<dbReference type="Gene3D" id="3.10.105.10">
    <property type="entry name" value="Dipeptide-binding Protein, Domain 3"/>
    <property type="match status" value="1"/>
</dbReference>
<dbReference type="PANTHER" id="PTHR30290:SF10">
    <property type="entry name" value="PERIPLASMIC OLIGOPEPTIDE-BINDING PROTEIN-RELATED"/>
    <property type="match status" value="1"/>
</dbReference>
<dbReference type="EMBL" id="CP002475">
    <property type="protein sequence ID" value="ADW03825.1"/>
    <property type="molecule type" value="Genomic_DNA"/>
</dbReference>
<comment type="subcellular location">
    <subcellularLocation>
        <location evidence="1">Cell envelope</location>
    </subcellularLocation>
</comment>
<dbReference type="InterPro" id="IPR000914">
    <property type="entry name" value="SBP_5_dom"/>
</dbReference>
<dbReference type="Proteomes" id="UP000002066">
    <property type="component" value="Chromosome"/>
</dbReference>
<evidence type="ECO:0000259" key="5">
    <source>
        <dbReference type="Pfam" id="PF00496"/>
    </source>
</evidence>
<dbReference type="InterPro" id="IPR039424">
    <property type="entry name" value="SBP_5"/>
</dbReference>
<dbReference type="PIRSF" id="PIRSF002741">
    <property type="entry name" value="MppA"/>
    <property type="match status" value="1"/>
</dbReference>
<dbReference type="Gene3D" id="3.40.190.10">
    <property type="entry name" value="Periplasmic binding protein-like II"/>
    <property type="match status" value="1"/>
</dbReference>
<reference evidence="6 7" key="1">
    <citation type="submission" date="2011-01" db="EMBL/GenBank/DDBJ databases">
        <title>Complete sequence of chromosome of Streptomyces flavogriseus ATCC 33331.</title>
        <authorList>
            <consortium name="US DOE Joint Genome Institute"/>
            <person name="Lucas S."/>
            <person name="Copeland A."/>
            <person name="Lapidus A."/>
            <person name="Cheng J.-F."/>
            <person name="Goodwin L."/>
            <person name="Pitluck S."/>
            <person name="Davenport K."/>
            <person name="Detter J.C."/>
            <person name="Han C."/>
            <person name="Tapia R."/>
            <person name="Land M."/>
            <person name="Hauser L."/>
            <person name="Kyrpides N."/>
            <person name="Ivanova N."/>
            <person name="Ovchinnikova G."/>
            <person name="Pagani I."/>
            <person name="Brumm P."/>
            <person name="Mead D."/>
            <person name="Woyke T."/>
        </authorList>
    </citation>
    <scope>NUCLEOTIDE SEQUENCE [LARGE SCALE GENOMIC DNA]</scope>
    <source>
        <strain evidence="7">ATCC 33331 / IAF-45CD</strain>
    </source>
</reference>
<evidence type="ECO:0000256" key="1">
    <source>
        <dbReference type="ARBA" id="ARBA00004196"/>
    </source>
</evidence>
<dbReference type="GO" id="GO:0043190">
    <property type="term" value="C:ATP-binding cassette (ABC) transporter complex"/>
    <property type="evidence" value="ECO:0007669"/>
    <property type="project" value="InterPro"/>
</dbReference>
<dbReference type="PANTHER" id="PTHR30290">
    <property type="entry name" value="PERIPLASMIC BINDING COMPONENT OF ABC TRANSPORTER"/>
    <property type="match status" value="1"/>
</dbReference>
<protein>
    <submittedName>
        <fullName evidence="6">Extracellular solute-binding protein family 5</fullName>
    </submittedName>
</protein>
<dbReference type="Gene3D" id="3.90.76.10">
    <property type="entry name" value="Dipeptide-binding Protein, Domain 1"/>
    <property type="match status" value="1"/>
</dbReference>
<dbReference type="GO" id="GO:0042597">
    <property type="term" value="C:periplasmic space"/>
    <property type="evidence" value="ECO:0007669"/>
    <property type="project" value="UniProtKB-ARBA"/>
</dbReference>
<dbReference type="KEGG" id="sfa:Sfla_2396"/>
<evidence type="ECO:0000256" key="2">
    <source>
        <dbReference type="ARBA" id="ARBA00005695"/>
    </source>
</evidence>
<dbReference type="OrthoDB" id="9801912at2"/>